<evidence type="ECO:0000313" key="1">
    <source>
        <dbReference type="EMBL" id="ESO87264.1"/>
    </source>
</evidence>
<evidence type="ECO:0000313" key="2">
    <source>
        <dbReference type="Proteomes" id="UP000030746"/>
    </source>
</evidence>
<dbReference type="EMBL" id="KB202953">
    <property type="protein sequence ID" value="ESO87264.1"/>
    <property type="molecule type" value="Genomic_DNA"/>
</dbReference>
<dbReference type="CTD" id="20236391"/>
<organism evidence="1 2">
    <name type="scientific">Lottia gigantea</name>
    <name type="common">Giant owl limpet</name>
    <dbReference type="NCBI Taxonomy" id="225164"/>
    <lineage>
        <taxon>Eukaryota</taxon>
        <taxon>Metazoa</taxon>
        <taxon>Spiralia</taxon>
        <taxon>Lophotrochozoa</taxon>
        <taxon>Mollusca</taxon>
        <taxon>Gastropoda</taxon>
        <taxon>Patellogastropoda</taxon>
        <taxon>Lottioidea</taxon>
        <taxon>Lottiidae</taxon>
        <taxon>Lottia</taxon>
    </lineage>
</organism>
<keyword evidence="2" id="KW-1185">Reference proteome</keyword>
<dbReference type="OrthoDB" id="6159434at2759"/>
<dbReference type="GeneID" id="20236391"/>
<sequence length="184" mass="21704">MKIYVEGEDITQMCKDDSLTCKESNAPSLKETNVVNDDKEIVVVVCECDNHTCNKCKKEKIENCECQYCQEEQTGFTPKHCQRSGFERNNVFDYDDDVPILMYKGDYELKLLKQYGYMKCISRFARSIMDRLDKFQIIYNNPTATYYAGDTVYGYGWVVIKELMYVQIFLEPNLQRFYVFQMKS</sequence>
<gene>
    <name evidence="1" type="ORF">LOTGIDRAFT_154766</name>
</gene>
<name>V4BEG5_LOTGI</name>
<dbReference type="AlphaFoldDB" id="V4BEG5"/>
<proteinExistence type="predicted"/>
<dbReference type="RefSeq" id="XP_009062210.1">
    <property type="nucleotide sequence ID" value="XM_009063962.1"/>
</dbReference>
<accession>V4BEG5</accession>
<dbReference type="Proteomes" id="UP000030746">
    <property type="component" value="Unassembled WGS sequence"/>
</dbReference>
<dbReference type="HOGENOM" id="CLU_1469842_0_0_1"/>
<protein>
    <submittedName>
        <fullName evidence="1">Uncharacterized protein</fullName>
    </submittedName>
</protein>
<reference evidence="1 2" key="1">
    <citation type="journal article" date="2013" name="Nature">
        <title>Insights into bilaterian evolution from three spiralian genomes.</title>
        <authorList>
            <person name="Simakov O."/>
            <person name="Marletaz F."/>
            <person name="Cho S.J."/>
            <person name="Edsinger-Gonzales E."/>
            <person name="Havlak P."/>
            <person name="Hellsten U."/>
            <person name="Kuo D.H."/>
            <person name="Larsson T."/>
            <person name="Lv J."/>
            <person name="Arendt D."/>
            <person name="Savage R."/>
            <person name="Osoegawa K."/>
            <person name="de Jong P."/>
            <person name="Grimwood J."/>
            <person name="Chapman J.A."/>
            <person name="Shapiro H."/>
            <person name="Aerts A."/>
            <person name="Otillar R.P."/>
            <person name="Terry A.Y."/>
            <person name="Boore J.L."/>
            <person name="Grigoriev I.V."/>
            <person name="Lindberg D.R."/>
            <person name="Seaver E.C."/>
            <person name="Weisblat D.A."/>
            <person name="Putnam N.H."/>
            <person name="Rokhsar D.S."/>
        </authorList>
    </citation>
    <scope>NUCLEOTIDE SEQUENCE [LARGE SCALE GENOMIC DNA]</scope>
</reference>
<dbReference type="KEGG" id="lgi:LOTGIDRAFT_154766"/>